<evidence type="ECO:0000313" key="2">
    <source>
        <dbReference type="EMBL" id="AGE00060.1"/>
    </source>
</evidence>
<dbReference type="RefSeq" id="YP_007697641.1">
    <property type="nucleotide sequence ID" value="NC_020900.1"/>
</dbReference>
<evidence type="ECO:0000256" key="1">
    <source>
        <dbReference type="SAM" id="Phobius"/>
    </source>
</evidence>
<keyword evidence="3" id="KW-1185">Reference proteome</keyword>
<dbReference type="Proteomes" id="UP000214375">
    <property type="component" value="Segment"/>
</dbReference>
<feature type="transmembrane region" description="Helical" evidence="1">
    <location>
        <begin position="71"/>
        <end position="95"/>
    </location>
</feature>
<dbReference type="KEGG" id="vg:15088797"/>
<organism evidence="2 3">
    <name type="scientific">Alphamesonivirus daknongense</name>
    <dbReference type="NCBI Taxonomy" id="1945561"/>
    <lineage>
        <taxon>Viruses</taxon>
        <taxon>Riboviria</taxon>
        <taxon>Orthornavirae</taxon>
        <taxon>Pisuviricota</taxon>
        <taxon>Pisoniviricetes</taxon>
        <taxon>Nidovirales</taxon>
        <taxon>Mesnidovirineae</taxon>
        <taxon>Mesoniviridae</taxon>
        <taxon>Hexponivirinae</taxon>
        <taxon>Alphamesonivirus</taxon>
        <taxon>Karsalivirus</taxon>
    </lineage>
</organism>
<accession>M4JU04</accession>
<reference evidence="2 3" key="1">
    <citation type="journal article" date="2013" name="J. Virol.">
        <title>Identification and characterization of genetically divergent members of the newly established family mesoniviridae.</title>
        <authorList>
            <person name="Zirkel F."/>
            <person name="Roth H."/>
            <person name="Kurth A."/>
            <person name="Drosten C."/>
            <person name="Ziebuhr J."/>
            <person name="Junglen S."/>
        </authorList>
    </citation>
    <scope>NUCLEOTIDE SEQUENCE [LARGE SCALE GENOMIC DNA]</scope>
    <source>
        <strain evidence="2 3">E9/CI/2004</strain>
    </source>
</reference>
<dbReference type="OrthoDB" id="18216at10239"/>
<protein>
    <submittedName>
        <fullName evidence="2">ORF3b</fullName>
    </submittedName>
</protein>
<proteinExistence type="predicted"/>
<dbReference type="GeneID" id="15088797"/>
<keyword evidence="1" id="KW-0472">Membrane</keyword>
<keyword evidence="1" id="KW-0812">Transmembrane</keyword>
<keyword evidence="1" id="KW-1133">Transmembrane helix</keyword>
<name>M4JU04_9NIDO</name>
<evidence type="ECO:0000313" key="3">
    <source>
        <dbReference type="Proteomes" id="UP000214375"/>
    </source>
</evidence>
<dbReference type="EMBL" id="JQ957873">
    <property type="protein sequence ID" value="AGE00060.1"/>
    <property type="molecule type" value="Genomic_RNA"/>
</dbReference>
<sequence length="114" mass="13503">MLRLLFCMNQAPPKESVPSRTSPYFQGTTTEASNYYPSENLIDGINRSNKLRRMYNITANIITYSYKLAHLLYYIFTILYYGFCLIALYIIWIYFTKLTNQVNLIYQNFSNPYS</sequence>